<keyword evidence="5" id="KW-1185">Reference proteome</keyword>
<dbReference type="STRING" id="743788.S8E6D7"/>
<dbReference type="InterPro" id="IPR001810">
    <property type="entry name" value="F-box_dom"/>
</dbReference>
<keyword evidence="2" id="KW-0833">Ubl conjugation pathway</keyword>
<dbReference type="PANTHER" id="PTHR10706">
    <property type="entry name" value="F-BOX FAMILY PROTEIN"/>
    <property type="match status" value="1"/>
</dbReference>
<dbReference type="SUPFAM" id="SSF81383">
    <property type="entry name" value="F-box domain"/>
    <property type="match status" value="1"/>
</dbReference>
<dbReference type="EMBL" id="KE504160">
    <property type="protein sequence ID" value="EPS98963.1"/>
    <property type="molecule type" value="Genomic_DNA"/>
</dbReference>
<dbReference type="Pfam" id="PF12014">
    <property type="entry name" value="Cyclin_D1_bind"/>
    <property type="match status" value="1"/>
</dbReference>
<dbReference type="AlphaFoldDB" id="S8E6D7"/>
<evidence type="ECO:0000256" key="2">
    <source>
        <dbReference type="ARBA" id="ARBA00022786"/>
    </source>
</evidence>
<evidence type="ECO:0000256" key="1">
    <source>
        <dbReference type="ARBA" id="ARBA00004906"/>
    </source>
</evidence>
<evidence type="ECO:0000259" key="3">
    <source>
        <dbReference type="PROSITE" id="PS50181"/>
    </source>
</evidence>
<dbReference type="eggNOG" id="ENOG502SDRT">
    <property type="taxonomic scope" value="Eukaryota"/>
</dbReference>
<dbReference type="InParanoid" id="S8E6D7"/>
<dbReference type="PANTHER" id="PTHR10706:SF130">
    <property type="entry name" value="F-BOX ONLY PROTEIN 31"/>
    <property type="match status" value="1"/>
</dbReference>
<dbReference type="PROSITE" id="PS50181">
    <property type="entry name" value="FBOX"/>
    <property type="match status" value="1"/>
</dbReference>
<protein>
    <recommendedName>
        <fullName evidence="3">F-box domain-containing protein</fullName>
    </recommendedName>
</protein>
<dbReference type="GO" id="GO:0016567">
    <property type="term" value="P:protein ubiquitination"/>
    <property type="evidence" value="ECO:0007669"/>
    <property type="project" value="UniProtKB-UniPathway"/>
</dbReference>
<evidence type="ECO:0000313" key="4">
    <source>
        <dbReference type="EMBL" id="EPS98963.1"/>
    </source>
</evidence>
<feature type="domain" description="F-box" evidence="3">
    <location>
        <begin position="17"/>
        <end position="63"/>
    </location>
</feature>
<name>S8E6D7_FOMSC</name>
<dbReference type="OrthoDB" id="722566at2759"/>
<dbReference type="HOGENOM" id="CLU_042699_0_0_1"/>
<organism evidence="4 5">
    <name type="scientific">Fomitopsis schrenkii</name>
    <name type="common">Brown rot fungus</name>
    <dbReference type="NCBI Taxonomy" id="2126942"/>
    <lineage>
        <taxon>Eukaryota</taxon>
        <taxon>Fungi</taxon>
        <taxon>Dikarya</taxon>
        <taxon>Basidiomycota</taxon>
        <taxon>Agaricomycotina</taxon>
        <taxon>Agaricomycetes</taxon>
        <taxon>Polyporales</taxon>
        <taxon>Fomitopsis</taxon>
    </lineage>
</organism>
<comment type="pathway">
    <text evidence="1">Protein modification; protein ubiquitination.</text>
</comment>
<evidence type="ECO:0000313" key="5">
    <source>
        <dbReference type="Proteomes" id="UP000015241"/>
    </source>
</evidence>
<gene>
    <name evidence="4" type="ORF">FOMPIDRAFT_1037198</name>
</gene>
<dbReference type="Proteomes" id="UP000015241">
    <property type="component" value="Unassembled WGS sequence"/>
</dbReference>
<accession>S8E6D7</accession>
<sequence>MITEATWKEQHISAPCQCGIECTPYDVLIEILSLLPASDVVHLLSASRTLRSFYKEEQIWRGLSRPFGVTDVSFFGGRSFYTVYSALLHKYGPLLGLWAGDHAFTGHILEFRLDKGNNNRGARIVGEFWRFRRPLIFQMDIDRPPEDPRYISAVRIGFADAPASDSDHAADTVHIVCSAPTCGDRTAGHHGYIHHVERTTNGIFLGGDHFMSLIQHPNFPASHDAAWIDRQRPPLPLTPISAPTPISRPLGSLSRFFGAAWQFVMSVHLGNTAVEKPRAISISCASDCVELEYPTLSMRVDNSVTPRYYPLRDEVQQGFDCHADEWTPDSLVGLWLGWYGPHGTECLFVDYDKDKKILRGLKITGDENVPRGVPSWEVFTHSPCQLTTEEGMLCARVLGERSSCTIYRGKGTTSDAGFLPSHHGHPEVLLAVLGPDDLGIIWLEGGFMLENHRYKGRKH</sequence>
<dbReference type="UniPathway" id="UPA00143"/>
<dbReference type="InterPro" id="IPR045048">
    <property type="entry name" value="FBXO31/39"/>
</dbReference>
<reference evidence="4 5" key="1">
    <citation type="journal article" date="2012" name="Science">
        <title>The Paleozoic origin of enzymatic lignin decomposition reconstructed from 31 fungal genomes.</title>
        <authorList>
            <person name="Floudas D."/>
            <person name="Binder M."/>
            <person name="Riley R."/>
            <person name="Barry K."/>
            <person name="Blanchette R.A."/>
            <person name="Henrissat B."/>
            <person name="Martinez A.T."/>
            <person name="Otillar R."/>
            <person name="Spatafora J.W."/>
            <person name="Yadav J.S."/>
            <person name="Aerts A."/>
            <person name="Benoit I."/>
            <person name="Boyd A."/>
            <person name="Carlson A."/>
            <person name="Copeland A."/>
            <person name="Coutinho P.M."/>
            <person name="de Vries R.P."/>
            <person name="Ferreira P."/>
            <person name="Findley K."/>
            <person name="Foster B."/>
            <person name="Gaskell J."/>
            <person name="Glotzer D."/>
            <person name="Gorecki P."/>
            <person name="Heitman J."/>
            <person name="Hesse C."/>
            <person name="Hori C."/>
            <person name="Igarashi K."/>
            <person name="Jurgens J.A."/>
            <person name="Kallen N."/>
            <person name="Kersten P."/>
            <person name="Kohler A."/>
            <person name="Kuees U."/>
            <person name="Kumar T.K.A."/>
            <person name="Kuo A."/>
            <person name="LaButti K."/>
            <person name="Larrondo L.F."/>
            <person name="Lindquist E."/>
            <person name="Ling A."/>
            <person name="Lombard V."/>
            <person name="Lucas S."/>
            <person name="Lundell T."/>
            <person name="Martin R."/>
            <person name="McLaughlin D.J."/>
            <person name="Morgenstern I."/>
            <person name="Morin E."/>
            <person name="Murat C."/>
            <person name="Nagy L.G."/>
            <person name="Nolan M."/>
            <person name="Ohm R.A."/>
            <person name="Patyshakuliyeva A."/>
            <person name="Rokas A."/>
            <person name="Ruiz-Duenas F.J."/>
            <person name="Sabat G."/>
            <person name="Salamov A."/>
            <person name="Samejima M."/>
            <person name="Schmutz J."/>
            <person name="Slot J.C."/>
            <person name="St John F."/>
            <person name="Stenlid J."/>
            <person name="Sun H."/>
            <person name="Sun S."/>
            <person name="Syed K."/>
            <person name="Tsang A."/>
            <person name="Wiebenga A."/>
            <person name="Young D."/>
            <person name="Pisabarro A."/>
            <person name="Eastwood D.C."/>
            <person name="Martin F."/>
            <person name="Cullen D."/>
            <person name="Grigoriev I.V."/>
            <person name="Hibbett D.S."/>
        </authorList>
    </citation>
    <scope>NUCLEOTIDE SEQUENCE</scope>
    <source>
        <strain evidence="5">FP-58527</strain>
    </source>
</reference>
<proteinExistence type="predicted"/>
<dbReference type="InterPro" id="IPR036047">
    <property type="entry name" value="F-box-like_dom_sf"/>
</dbReference>